<gene>
    <name evidence="3" type="ORF">APZ42_005069</name>
</gene>
<sequence length="91" mass="10377">ANLSTAGGLLLRGHQVVVPVSLQSEILKQFHDGHFGESKCLERAKSVAYWPGYVEEIRNLVAGCRICQERRHQNPHQQYYPVKVPDHPFQL</sequence>
<dbReference type="PANTHER" id="PTHR37984:SF5">
    <property type="entry name" value="PROTEIN NYNRIN-LIKE"/>
    <property type="match status" value="1"/>
</dbReference>
<accession>A0A162CU33</accession>
<dbReference type="Gene3D" id="1.10.340.70">
    <property type="match status" value="1"/>
</dbReference>
<dbReference type="GO" id="GO:0003964">
    <property type="term" value="F:RNA-directed DNA polymerase activity"/>
    <property type="evidence" value="ECO:0007669"/>
    <property type="project" value="UniProtKB-EC"/>
</dbReference>
<dbReference type="EMBL" id="LRGB01014495">
    <property type="protein sequence ID" value="KZR99173.1"/>
    <property type="molecule type" value="Genomic_DNA"/>
</dbReference>
<name>A0A162CU33_9CRUS</name>
<dbReference type="Proteomes" id="UP000076858">
    <property type="component" value="Unassembled WGS sequence"/>
</dbReference>
<feature type="non-terminal residue" evidence="3">
    <location>
        <position position="91"/>
    </location>
</feature>
<dbReference type="PANTHER" id="PTHR37984">
    <property type="entry name" value="PROTEIN CBG26694"/>
    <property type="match status" value="1"/>
</dbReference>
<evidence type="ECO:0000256" key="1">
    <source>
        <dbReference type="ARBA" id="ARBA00012493"/>
    </source>
</evidence>
<dbReference type="FunFam" id="1.10.340.70:FF:000001">
    <property type="entry name" value="Retrovirus-related Pol polyprotein from transposon gypsy-like Protein"/>
    <property type="match status" value="1"/>
</dbReference>
<dbReference type="AlphaFoldDB" id="A0A162CU33"/>
<comment type="caution">
    <text evidence="3">The sequence shown here is derived from an EMBL/GenBank/DDBJ whole genome shotgun (WGS) entry which is preliminary data.</text>
</comment>
<organism evidence="3 4">
    <name type="scientific">Daphnia magna</name>
    <dbReference type="NCBI Taxonomy" id="35525"/>
    <lineage>
        <taxon>Eukaryota</taxon>
        <taxon>Metazoa</taxon>
        <taxon>Ecdysozoa</taxon>
        <taxon>Arthropoda</taxon>
        <taxon>Crustacea</taxon>
        <taxon>Branchiopoda</taxon>
        <taxon>Diplostraca</taxon>
        <taxon>Cladocera</taxon>
        <taxon>Anomopoda</taxon>
        <taxon>Daphniidae</taxon>
        <taxon>Daphnia</taxon>
    </lineage>
</organism>
<evidence type="ECO:0000313" key="4">
    <source>
        <dbReference type="Proteomes" id="UP000076858"/>
    </source>
</evidence>
<feature type="domain" description="Integrase zinc-binding" evidence="2">
    <location>
        <begin position="18"/>
        <end position="72"/>
    </location>
</feature>
<reference evidence="3 4" key="1">
    <citation type="submission" date="2016-03" db="EMBL/GenBank/DDBJ databases">
        <title>EvidentialGene: Evidence-directed Construction of Genes on Genomes.</title>
        <authorList>
            <person name="Gilbert D.G."/>
            <person name="Choi J.-H."/>
            <person name="Mockaitis K."/>
            <person name="Colbourne J."/>
            <person name="Pfrender M."/>
        </authorList>
    </citation>
    <scope>NUCLEOTIDE SEQUENCE [LARGE SCALE GENOMIC DNA]</scope>
    <source>
        <strain evidence="3 4">Xinb3</strain>
        <tissue evidence="3">Complete organism</tissue>
    </source>
</reference>
<dbReference type="EC" id="2.7.7.49" evidence="1"/>
<proteinExistence type="predicted"/>
<keyword evidence="4" id="KW-1185">Reference proteome</keyword>
<protein>
    <recommendedName>
        <fullName evidence="1">RNA-directed DNA polymerase</fullName>
        <ecNumber evidence="1">2.7.7.49</ecNumber>
    </recommendedName>
</protein>
<evidence type="ECO:0000259" key="2">
    <source>
        <dbReference type="Pfam" id="PF17921"/>
    </source>
</evidence>
<feature type="non-terminal residue" evidence="3">
    <location>
        <position position="1"/>
    </location>
</feature>
<dbReference type="STRING" id="35525.A0A162CU33"/>
<dbReference type="InterPro" id="IPR050951">
    <property type="entry name" value="Retrovirus_Pol_polyprotein"/>
</dbReference>
<evidence type="ECO:0000313" key="3">
    <source>
        <dbReference type="EMBL" id="KZR99173.1"/>
    </source>
</evidence>
<dbReference type="Pfam" id="PF17921">
    <property type="entry name" value="Integrase_H2C2"/>
    <property type="match status" value="1"/>
</dbReference>
<dbReference type="InterPro" id="IPR041588">
    <property type="entry name" value="Integrase_H2C2"/>
</dbReference>